<evidence type="ECO:0000313" key="1">
    <source>
        <dbReference type="EMBL" id="QSQ10592.1"/>
    </source>
</evidence>
<reference evidence="1" key="1">
    <citation type="submission" date="2020-07" db="EMBL/GenBank/DDBJ databases">
        <title>Koleobacter methoxysyntrophicus gen. nov., sp. nov., a novel anaerobic bacterium isolated from deep subsurface oil field and proposal of Koleobacterales ord. nov. in the phylum Firmicutes.</title>
        <authorList>
            <person name="Sakamoto S."/>
            <person name="Tamaki H."/>
        </authorList>
    </citation>
    <scope>NUCLEOTIDE SEQUENCE</scope>
    <source>
        <strain evidence="1">NRmbB1</strain>
    </source>
</reference>
<dbReference type="RefSeq" id="WP_206707900.1">
    <property type="nucleotide sequence ID" value="NZ_CP059066.1"/>
</dbReference>
<name>A0A8A0RRR1_9FIRM</name>
<proteinExistence type="predicted"/>
<sequence length="93" mass="10919">MGWICNEENVKDFLRKLQAILKSGNEKTALYIVKKNKKGDRTHEFMSIYNIDSKIVYEELLKLDISNYSYTDYDDNHLLKMKQFGSSVKCLAM</sequence>
<dbReference type="KEGG" id="kme:H0A61_03002"/>
<protein>
    <submittedName>
        <fullName evidence="1">Uncharacterized protein</fullName>
    </submittedName>
</protein>
<dbReference type="EMBL" id="CP059066">
    <property type="protein sequence ID" value="QSQ10592.1"/>
    <property type="molecule type" value="Genomic_DNA"/>
</dbReference>
<keyword evidence="2" id="KW-1185">Reference proteome</keyword>
<dbReference type="AlphaFoldDB" id="A0A8A0RRR1"/>
<organism evidence="1 2">
    <name type="scientific">Koleobacter methoxysyntrophicus</name>
    <dbReference type="NCBI Taxonomy" id="2751313"/>
    <lineage>
        <taxon>Bacteria</taxon>
        <taxon>Bacillati</taxon>
        <taxon>Bacillota</taxon>
        <taxon>Clostridia</taxon>
        <taxon>Koleobacterales</taxon>
        <taxon>Koleobacteraceae</taxon>
        <taxon>Koleobacter</taxon>
    </lineage>
</organism>
<gene>
    <name evidence="1" type="ORF">H0A61_03002</name>
</gene>
<evidence type="ECO:0000313" key="2">
    <source>
        <dbReference type="Proteomes" id="UP000662904"/>
    </source>
</evidence>
<accession>A0A8A0RRR1</accession>
<dbReference type="Proteomes" id="UP000662904">
    <property type="component" value="Chromosome"/>
</dbReference>